<dbReference type="GO" id="GO:0005811">
    <property type="term" value="C:lipid droplet"/>
    <property type="evidence" value="ECO:0007669"/>
    <property type="project" value="TreeGrafter"/>
</dbReference>
<name>A0A8H7ST49_9FUNG</name>
<dbReference type="Pfam" id="PF00501">
    <property type="entry name" value="AMP-binding"/>
    <property type="match status" value="1"/>
</dbReference>
<comment type="similarity">
    <text evidence="1">Belongs to the ATP-dependent AMP-binding enzyme family.</text>
</comment>
<evidence type="ECO:0000256" key="5">
    <source>
        <dbReference type="ARBA" id="ARBA00036813"/>
    </source>
</evidence>
<evidence type="ECO:0000256" key="6">
    <source>
        <dbReference type="SAM" id="MobiDB-lite"/>
    </source>
</evidence>
<dbReference type="GO" id="GO:0005783">
    <property type="term" value="C:endoplasmic reticulum"/>
    <property type="evidence" value="ECO:0007669"/>
    <property type="project" value="TreeGrafter"/>
</dbReference>
<evidence type="ECO:0000256" key="3">
    <source>
        <dbReference type="ARBA" id="ARBA00022741"/>
    </source>
</evidence>
<evidence type="ECO:0000256" key="1">
    <source>
        <dbReference type="ARBA" id="ARBA00006432"/>
    </source>
</evidence>
<dbReference type="PANTHER" id="PTHR43272:SF83">
    <property type="entry name" value="ACYL-COA SYNTHETASE LONG-CHAIN, ISOFORM J"/>
    <property type="match status" value="1"/>
</dbReference>
<evidence type="ECO:0000256" key="4">
    <source>
        <dbReference type="ARBA" id="ARBA00022840"/>
    </source>
</evidence>
<keyword evidence="2" id="KW-0436">Ligase</keyword>
<reference evidence="8" key="1">
    <citation type="submission" date="2021-01" db="EMBL/GenBank/DDBJ databases">
        <title>Metabolic potential, ecology and presence of endohyphal bacteria is reflected in genomic diversity of Mucoromycotina.</title>
        <authorList>
            <person name="Muszewska A."/>
            <person name="Okrasinska A."/>
            <person name="Steczkiewicz K."/>
            <person name="Drgas O."/>
            <person name="Orlowska M."/>
            <person name="Perlinska-Lenart U."/>
            <person name="Aleksandrzak-Piekarczyk T."/>
            <person name="Szatraj K."/>
            <person name="Zielenkiewicz U."/>
            <person name="Pilsyk S."/>
            <person name="Malc E."/>
            <person name="Mieczkowski P."/>
            <person name="Kruszewska J.S."/>
            <person name="Biernat P."/>
            <person name="Pawlowska J."/>
        </authorList>
    </citation>
    <scope>NUCLEOTIDE SEQUENCE</scope>
    <source>
        <strain evidence="8">WA0000018081</strain>
    </source>
</reference>
<accession>A0A8H7ST49</accession>
<dbReference type="InterPro" id="IPR000873">
    <property type="entry name" value="AMP-dep_synth/lig_dom"/>
</dbReference>
<organism evidence="8 9">
    <name type="scientific">Thamnidium elegans</name>
    <dbReference type="NCBI Taxonomy" id="101142"/>
    <lineage>
        <taxon>Eukaryota</taxon>
        <taxon>Fungi</taxon>
        <taxon>Fungi incertae sedis</taxon>
        <taxon>Mucoromycota</taxon>
        <taxon>Mucoromycotina</taxon>
        <taxon>Mucoromycetes</taxon>
        <taxon>Mucorales</taxon>
        <taxon>Mucorineae</taxon>
        <taxon>Mucoraceae</taxon>
        <taxon>Thamnidium</taxon>
    </lineage>
</organism>
<evidence type="ECO:0000259" key="7">
    <source>
        <dbReference type="Pfam" id="PF00501"/>
    </source>
</evidence>
<gene>
    <name evidence="8" type="ORF">INT48_009756</name>
</gene>
<dbReference type="Proteomes" id="UP000613177">
    <property type="component" value="Unassembled WGS sequence"/>
</dbReference>
<dbReference type="GO" id="GO:0005524">
    <property type="term" value="F:ATP binding"/>
    <property type="evidence" value="ECO:0007669"/>
    <property type="project" value="UniProtKB-KW"/>
</dbReference>
<keyword evidence="4" id="KW-0067">ATP-binding</keyword>
<dbReference type="EMBL" id="JAEPRE010000065">
    <property type="protein sequence ID" value="KAG2233943.1"/>
    <property type="molecule type" value="Genomic_DNA"/>
</dbReference>
<evidence type="ECO:0000313" key="9">
    <source>
        <dbReference type="Proteomes" id="UP000613177"/>
    </source>
</evidence>
<dbReference type="PANTHER" id="PTHR43272">
    <property type="entry name" value="LONG-CHAIN-FATTY-ACID--COA LIGASE"/>
    <property type="match status" value="1"/>
</dbReference>
<keyword evidence="3" id="KW-0547">Nucleotide-binding</keyword>
<evidence type="ECO:0000256" key="2">
    <source>
        <dbReference type="ARBA" id="ARBA00022598"/>
    </source>
</evidence>
<dbReference type="GO" id="GO:0004467">
    <property type="term" value="F:long-chain fatty acid-CoA ligase activity"/>
    <property type="evidence" value="ECO:0007669"/>
    <property type="project" value="UniProtKB-EC"/>
</dbReference>
<comment type="caution">
    <text evidence="8">The sequence shown here is derived from an EMBL/GenBank/DDBJ whole genome shotgun (WGS) entry which is preliminary data.</text>
</comment>
<comment type="catalytic activity">
    <reaction evidence="5">
        <text>a long-chain fatty acid + ATP + CoA = a long-chain fatty acyl-CoA + AMP + diphosphate</text>
        <dbReference type="Rhea" id="RHEA:15421"/>
        <dbReference type="ChEBI" id="CHEBI:30616"/>
        <dbReference type="ChEBI" id="CHEBI:33019"/>
        <dbReference type="ChEBI" id="CHEBI:57287"/>
        <dbReference type="ChEBI" id="CHEBI:57560"/>
        <dbReference type="ChEBI" id="CHEBI:83139"/>
        <dbReference type="ChEBI" id="CHEBI:456215"/>
        <dbReference type="EC" id="6.2.1.3"/>
    </reaction>
</comment>
<dbReference type="OrthoDB" id="1700726at2759"/>
<proteinExistence type="inferred from homology"/>
<feature type="region of interest" description="Disordered" evidence="6">
    <location>
        <begin position="1"/>
        <end position="22"/>
    </location>
</feature>
<feature type="domain" description="AMP-dependent synthetase/ligase" evidence="7">
    <location>
        <begin position="88"/>
        <end position="500"/>
    </location>
</feature>
<keyword evidence="9" id="KW-1185">Reference proteome</keyword>
<evidence type="ECO:0000313" key="8">
    <source>
        <dbReference type="EMBL" id="KAG2233943.1"/>
    </source>
</evidence>
<sequence length="678" mass="75478">MISKFSVPVSKAQPGEGPVHRSILSPSELMTQPAKGVETLYDVLQYASNSFNDRKGFGYRQLQDTIVESKQITKVVDGVEKKETKSWTFFQLSEYHHYTYAEAAEMTKYIGAGLRQLGLKKGDKLQISASTSVEWMFMAHGAFTQAITIVTAYDTLGAEGLHHAITESEASLCFVNSDQLPLLAKILKDCSSVDSIVYRGEADAEHITTLKSFEHIKNIMSYEELEKLGRENIVEVVKPKSEDLCCIMYTSGSTGNPKGVMLTHGNVVAAIAGVCRMLQHLLEPNDTMMAYLPLAHVLEFLVENLCIFLGMTLGYGSIRTLTDVSVKNCKGDLQEFGPTIMTGVPQVWETIRKTVLNKVLERGPRIEKIFMGALKMKKFLKKHKMGAGLLDKVVFKNVKQQLGGRLRYCLSGGAPVSPETQEFLTLAACPILQGYGMTESVGMCAIMAPEQWALGEVGAPVPCVEVKLVDQPEVGYLHTNSPRSQGEIWIRGGSITSGYYKQPELTKEALTEDGWLKTGDIGEWTERGTLQIIDRLKNLVKLSNGEYIALEKLESCYKSCTLVENLCIYADSLYPKPVALMVSLEPVLRKFLAENGIENDDWDALCEDKRTRKLILKVLQEQAKHSGLKGIEVITDVWICKDLWTPEMNLLTAAQKLKRKEINKAYEKELQAMISAQK</sequence>
<dbReference type="PROSITE" id="PS00455">
    <property type="entry name" value="AMP_BINDING"/>
    <property type="match status" value="1"/>
</dbReference>
<dbReference type="SUPFAM" id="SSF56801">
    <property type="entry name" value="Acetyl-CoA synthetase-like"/>
    <property type="match status" value="1"/>
</dbReference>
<dbReference type="Gene3D" id="3.40.50.12780">
    <property type="entry name" value="N-terminal domain of ligase-like"/>
    <property type="match status" value="1"/>
</dbReference>
<dbReference type="AlphaFoldDB" id="A0A8H7ST49"/>
<dbReference type="GO" id="GO:0035336">
    <property type="term" value="P:long-chain fatty-acyl-CoA metabolic process"/>
    <property type="evidence" value="ECO:0007669"/>
    <property type="project" value="TreeGrafter"/>
</dbReference>
<dbReference type="GO" id="GO:0005886">
    <property type="term" value="C:plasma membrane"/>
    <property type="evidence" value="ECO:0007669"/>
    <property type="project" value="TreeGrafter"/>
</dbReference>
<protein>
    <recommendedName>
        <fullName evidence="7">AMP-dependent synthetase/ligase domain-containing protein</fullName>
    </recommendedName>
</protein>
<dbReference type="InterPro" id="IPR042099">
    <property type="entry name" value="ANL_N_sf"/>
</dbReference>
<dbReference type="InterPro" id="IPR020845">
    <property type="entry name" value="AMP-binding_CS"/>
</dbReference>